<name>A0A3P8UQY6_CYNSE</name>
<dbReference type="PANTHER" id="PTHR28613">
    <property type="entry name" value="SI:CH211-232M10.4-RELATED"/>
    <property type="match status" value="1"/>
</dbReference>
<dbReference type="PANTHER" id="PTHR28613:SF7">
    <property type="entry name" value="TRANSMEMBRANE PROTEIN 238"/>
    <property type="match status" value="1"/>
</dbReference>
<evidence type="ECO:0000313" key="3">
    <source>
        <dbReference type="Proteomes" id="UP000265120"/>
    </source>
</evidence>
<evidence type="ECO:0000313" key="2">
    <source>
        <dbReference type="Ensembl" id="ENSCSEP00000004762.1"/>
    </source>
</evidence>
<keyword evidence="1" id="KW-0472">Membrane</keyword>
<dbReference type="Ensembl" id="ENSCSET00000004818.1">
    <property type="protein sequence ID" value="ENSCSEP00000004762.1"/>
    <property type="gene ID" value="ENSCSEG00000003079.1"/>
</dbReference>
<keyword evidence="1" id="KW-0812">Transmembrane</keyword>
<reference evidence="2" key="2">
    <citation type="submission" date="2025-08" db="UniProtKB">
        <authorList>
            <consortium name="Ensembl"/>
        </authorList>
    </citation>
    <scope>IDENTIFICATION</scope>
</reference>
<evidence type="ECO:0008006" key="4">
    <source>
        <dbReference type="Google" id="ProtNLM"/>
    </source>
</evidence>
<dbReference type="InterPro" id="IPR029365">
    <property type="entry name" value="TMEM238"/>
</dbReference>
<dbReference type="AlphaFoldDB" id="A0A3P8UQY6"/>
<reference evidence="2" key="3">
    <citation type="submission" date="2025-09" db="UniProtKB">
        <authorList>
            <consortium name="Ensembl"/>
        </authorList>
    </citation>
    <scope>IDENTIFICATION</scope>
</reference>
<feature type="transmembrane region" description="Helical" evidence="1">
    <location>
        <begin position="20"/>
        <end position="41"/>
    </location>
</feature>
<evidence type="ECO:0000256" key="1">
    <source>
        <dbReference type="SAM" id="Phobius"/>
    </source>
</evidence>
<dbReference type="GeneTree" id="ENSGT00940000162720"/>
<keyword evidence="3" id="KW-1185">Reference proteome</keyword>
<proteinExistence type="predicted"/>
<protein>
    <recommendedName>
        <fullName evidence="4">Transmembrane protein 238</fullName>
    </recommendedName>
</protein>
<reference evidence="2 3" key="1">
    <citation type="journal article" date="2014" name="Nat. Genet.">
        <title>Whole-genome sequence of a flatfish provides insights into ZW sex chromosome evolution and adaptation to a benthic lifestyle.</title>
        <authorList>
            <person name="Chen S."/>
            <person name="Zhang G."/>
            <person name="Shao C."/>
            <person name="Huang Q."/>
            <person name="Liu G."/>
            <person name="Zhang P."/>
            <person name="Song W."/>
            <person name="An N."/>
            <person name="Chalopin D."/>
            <person name="Volff J.N."/>
            <person name="Hong Y."/>
            <person name="Li Q."/>
            <person name="Sha Z."/>
            <person name="Zhou H."/>
            <person name="Xie M."/>
            <person name="Yu Q."/>
            <person name="Liu Y."/>
            <person name="Xiang H."/>
            <person name="Wang N."/>
            <person name="Wu K."/>
            <person name="Yang C."/>
            <person name="Zhou Q."/>
            <person name="Liao X."/>
            <person name="Yang L."/>
            <person name="Hu Q."/>
            <person name="Zhang J."/>
            <person name="Meng L."/>
            <person name="Jin L."/>
            <person name="Tian Y."/>
            <person name="Lian J."/>
            <person name="Yang J."/>
            <person name="Miao G."/>
            <person name="Liu S."/>
            <person name="Liang Z."/>
            <person name="Yan F."/>
            <person name="Li Y."/>
            <person name="Sun B."/>
            <person name="Zhang H."/>
            <person name="Zhang J."/>
            <person name="Zhu Y."/>
            <person name="Du M."/>
            <person name="Zhao Y."/>
            <person name="Schartl M."/>
            <person name="Tang Q."/>
            <person name="Wang J."/>
        </authorList>
    </citation>
    <scope>NUCLEOTIDE SEQUENCE</scope>
</reference>
<dbReference type="OMA" id="PFTHWAR"/>
<feature type="transmembrane region" description="Helical" evidence="1">
    <location>
        <begin position="53"/>
        <end position="73"/>
    </location>
</feature>
<dbReference type="Pfam" id="PF15125">
    <property type="entry name" value="TMEM238"/>
    <property type="match status" value="1"/>
</dbReference>
<sequence>MDRRRSASAFYRCVGRCAALFFLALLFDALGLVVLLVGIFGNLNLDGHFYGDFLIYTGALVIFLSLVWWVLWYTGNVQLDSERDRPGSGHFDIPFTHWARKLSERLSKHFINQGKVLHTHTHARTHAHTREHTHTHCQSRAVHRGVDCL</sequence>
<dbReference type="Proteomes" id="UP000265120">
    <property type="component" value="Chromosome 8"/>
</dbReference>
<keyword evidence="1" id="KW-1133">Transmembrane helix</keyword>
<organism evidence="2 3">
    <name type="scientific">Cynoglossus semilaevis</name>
    <name type="common">Tongue sole</name>
    <dbReference type="NCBI Taxonomy" id="244447"/>
    <lineage>
        <taxon>Eukaryota</taxon>
        <taxon>Metazoa</taxon>
        <taxon>Chordata</taxon>
        <taxon>Craniata</taxon>
        <taxon>Vertebrata</taxon>
        <taxon>Euteleostomi</taxon>
        <taxon>Actinopterygii</taxon>
        <taxon>Neopterygii</taxon>
        <taxon>Teleostei</taxon>
        <taxon>Neoteleostei</taxon>
        <taxon>Acanthomorphata</taxon>
        <taxon>Carangaria</taxon>
        <taxon>Pleuronectiformes</taxon>
        <taxon>Pleuronectoidei</taxon>
        <taxon>Cynoglossidae</taxon>
        <taxon>Cynoglossinae</taxon>
        <taxon>Cynoglossus</taxon>
    </lineage>
</organism>
<accession>A0A3P8UQY6</accession>
<dbReference type="InParanoid" id="A0A3P8UQY6"/>